<keyword evidence="2" id="KW-0812">Transmembrane</keyword>
<evidence type="ECO:0000256" key="2">
    <source>
        <dbReference type="SAM" id="Phobius"/>
    </source>
</evidence>
<keyword evidence="2" id="KW-0472">Membrane</keyword>
<dbReference type="GO" id="GO:0016746">
    <property type="term" value="F:acyltransferase activity"/>
    <property type="evidence" value="ECO:0007669"/>
    <property type="project" value="UniProtKB-KW"/>
</dbReference>
<feature type="transmembrane region" description="Helical" evidence="2">
    <location>
        <begin position="288"/>
        <end position="307"/>
    </location>
</feature>
<keyword evidence="2" id="KW-1133">Transmembrane helix</keyword>
<evidence type="ECO:0000259" key="3">
    <source>
        <dbReference type="Pfam" id="PF01757"/>
    </source>
</evidence>
<dbReference type="Pfam" id="PF01757">
    <property type="entry name" value="Acyl_transf_3"/>
    <property type="match status" value="1"/>
</dbReference>
<comment type="caution">
    <text evidence="4">The sequence shown here is derived from an EMBL/GenBank/DDBJ whole genome shotgun (WGS) entry which is preliminary data.</text>
</comment>
<feature type="domain" description="Acyltransferase 3" evidence="3">
    <location>
        <begin position="6"/>
        <end position="306"/>
    </location>
</feature>
<dbReference type="EMBL" id="BAABKG010000003">
    <property type="protein sequence ID" value="GAA5150425.1"/>
    <property type="molecule type" value="Genomic_DNA"/>
</dbReference>
<feature type="transmembrane region" description="Helical" evidence="2">
    <location>
        <begin position="40"/>
        <end position="57"/>
    </location>
</feature>
<sequence length="360" mass="39794">MPARDPYLDNAKVVLVTLAVIGHWWSLLPQTLESERVYDFLYTWHMPALVLVTGYLSRHFSWSGPRLRSLAETVVVPYLLFSTLLAAFTVLLGYERPEHMFLVPMWPLWYLMSLFFWRLATPAVTWLPAPLAVAAAVAVSLLGGTLEYPYLDVTRVTGLFPFFVLGVVLTPELLAKVRLPAVRAFGLAALAYTFYVVVDGIDEWAGTQWLYFKGYDYLGVDDGRGIEVRAFLLLVGLCCTVGALALVPATERWWTRMGGATMVVFLVHGFVLRVLGELGFEQWALDHPRLAPVAVVGGSIALAVTLASPPAVRLFTPVVDPIGHLRAKAARPTRVPVSAAPAPPRPARETFDDRVPRPLA</sequence>
<gene>
    <name evidence="4" type="ORF">GCM10023340_27520</name>
</gene>
<dbReference type="RefSeq" id="WP_345459395.1">
    <property type="nucleotide sequence ID" value="NZ_BAABKG010000003.1"/>
</dbReference>
<dbReference type="InterPro" id="IPR002656">
    <property type="entry name" value="Acyl_transf_3_dom"/>
</dbReference>
<organism evidence="4 5">
    <name type="scientific">Nocardioides marinquilinus</name>
    <dbReference type="NCBI Taxonomy" id="1210400"/>
    <lineage>
        <taxon>Bacteria</taxon>
        <taxon>Bacillati</taxon>
        <taxon>Actinomycetota</taxon>
        <taxon>Actinomycetes</taxon>
        <taxon>Propionibacteriales</taxon>
        <taxon>Nocardioidaceae</taxon>
        <taxon>Nocardioides</taxon>
    </lineage>
</organism>
<feature type="compositionally biased region" description="Basic and acidic residues" evidence="1">
    <location>
        <begin position="346"/>
        <end position="360"/>
    </location>
</feature>
<feature type="transmembrane region" description="Helical" evidence="2">
    <location>
        <begin position="156"/>
        <end position="174"/>
    </location>
</feature>
<feature type="transmembrane region" description="Helical" evidence="2">
    <location>
        <begin position="228"/>
        <end position="247"/>
    </location>
</feature>
<accession>A0ABP9PUE7</accession>
<proteinExistence type="predicted"/>
<evidence type="ECO:0000313" key="4">
    <source>
        <dbReference type="EMBL" id="GAA5150425.1"/>
    </source>
</evidence>
<protein>
    <submittedName>
        <fullName evidence="4">Acyltransferase family protein</fullName>
    </submittedName>
</protein>
<keyword evidence="4" id="KW-0808">Transferase</keyword>
<feature type="transmembrane region" description="Helical" evidence="2">
    <location>
        <begin position="100"/>
        <end position="117"/>
    </location>
</feature>
<feature type="transmembrane region" description="Helical" evidence="2">
    <location>
        <begin position="124"/>
        <end position="144"/>
    </location>
</feature>
<dbReference type="PANTHER" id="PTHR37312">
    <property type="entry name" value="MEMBRANE-BOUND ACYLTRANSFERASE YKRP-RELATED"/>
    <property type="match status" value="1"/>
</dbReference>
<dbReference type="InterPro" id="IPR052734">
    <property type="entry name" value="Nod_factor_acetyltransferase"/>
</dbReference>
<evidence type="ECO:0000313" key="5">
    <source>
        <dbReference type="Proteomes" id="UP001500221"/>
    </source>
</evidence>
<evidence type="ECO:0000256" key="1">
    <source>
        <dbReference type="SAM" id="MobiDB-lite"/>
    </source>
</evidence>
<keyword evidence="5" id="KW-1185">Reference proteome</keyword>
<feature type="transmembrane region" description="Helical" evidence="2">
    <location>
        <begin position="181"/>
        <end position="198"/>
    </location>
</feature>
<dbReference type="Proteomes" id="UP001500221">
    <property type="component" value="Unassembled WGS sequence"/>
</dbReference>
<name>A0ABP9PUE7_9ACTN</name>
<dbReference type="PANTHER" id="PTHR37312:SF1">
    <property type="entry name" value="MEMBRANE-BOUND ACYLTRANSFERASE YKRP-RELATED"/>
    <property type="match status" value="1"/>
</dbReference>
<feature type="transmembrane region" description="Helical" evidence="2">
    <location>
        <begin position="259"/>
        <end position="276"/>
    </location>
</feature>
<feature type="region of interest" description="Disordered" evidence="1">
    <location>
        <begin position="333"/>
        <end position="360"/>
    </location>
</feature>
<feature type="transmembrane region" description="Helical" evidence="2">
    <location>
        <begin position="69"/>
        <end position="94"/>
    </location>
</feature>
<reference evidence="5" key="1">
    <citation type="journal article" date="2019" name="Int. J. Syst. Evol. Microbiol.">
        <title>The Global Catalogue of Microorganisms (GCM) 10K type strain sequencing project: providing services to taxonomists for standard genome sequencing and annotation.</title>
        <authorList>
            <consortium name="The Broad Institute Genomics Platform"/>
            <consortium name="The Broad Institute Genome Sequencing Center for Infectious Disease"/>
            <person name="Wu L."/>
            <person name="Ma J."/>
        </authorList>
    </citation>
    <scope>NUCLEOTIDE SEQUENCE [LARGE SCALE GENOMIC DNA]</scope>
    <source>
        <strain evidence="5">JCM 18459</strain>
    </source>
</reference>
<feature type="transmembrane region" description="Helical" evidence="2">
    <location>
        <begin position="12"/>
        <end position="28"/>
    </location>
</feature>
<keyword evidence="4" id="KW-0012">Acyltransferase</keyword>